<gene>
    <name evidence="3" type="ORF">AM506_01520</name>
</gene>
<dbReference type="RefSeq" id="WP_060670105.1">
    <property type="nucleotide sequence ID" value="NZ_LIXZ01000001.1"/>
</dbReference>
<dbReference type="SUPFAM" id="SSF56317">
    <property type="entry name" value="Carbon-nitrogen hydrolase"/>
    <property type="match status" value="1"/>
</dbReference>
<dbReference type="InterPro" id="IPR001110">
    <property type="entry name" value="UPF0012_CS"/>
</dbReference>
<feature type="domain" description="CN hydrolase" evidence="2">
    <location>
        <begin position="3"/>
        <end position="239"/>
    </location>
</feature>
<dbReference type="AlphaFoldDB" id="A0A0P6W8M9"/>
<proteinExistence type="inferred from homology"/>
<protein>
    <submittedName>
        <fullName evidence="3">Hydrolase</fullName>
    </submittedName>
</protein>
<dbReference type="CDD" id="cd07583">
    <property type="entry name" value="nitrilase_5"/>
    <property type="match status" value="1"/>
</dbReference>
<comment type="caution">
    <text evidence="3">The sequence shown here is derived from an EMBL/GenBank/DDBJ whole genome shotgun (WGS) entry which is preliminary data.</text>
</comment>
<dbReference type="PROSITE" id="PS01227">
    <property type="entry name" value="UPF0012"/>
    <property type="match status" value="1"/>
</dbReference>
<dbReference type="PROSITE" id="PS50263">
    <property type="entry name" value="CN_HYDROLASE"/>
    <property type="match status" value="1"/>
</dbReference>
<evidence type="ECO:0000259" key="2">
    <source>
        <dbReference type="PROSITE" id="PS50263"/>
    </source>
</evidence>
<dbReference type="GO" id="GO:0016787">
    <property type="term" value="F:hydrolase activity"/>
    <property type="evidence" value="ECO:0007669"/>
    <property type="project" value="UniProtKB-KW"/>
</dbReference>
<accession>A0A0P6W8M9</accession>
<comment type="similarity">
    <text evidence="1">Belongs to the carbon-nitrogen hydrolase superfamily. NIT1/NIT2 family.</text>
</comment>
<keyword evidence="3" id="KW-0378">Hydrolase</keyword>
<dbReference type="InterPro" id="IPR036526">
    <property type="entry name" value="C-N_Hydrolase_sf"/>
</dbReference>
<evidence type="ECO:0000313" key="3">
    <source>
        <dbReference type="EMBL" id="KPL61337.1"/>
    </source>
</evidence>
<evidence type="ECO:0000313" key="4">
    <source>
        <dbReference type="Proteomes" id="UP000050398"/>
    </source>
</evidence>
<dbReference type="PANTHER" id="PTHR23088:SF27">
    <property type="entry name" value="DEAMINATED GLUTATHIONE AMIDASE"/>
    <property type="match status" value="1"/>
</dbReference>
<dbReference type="eggNOG" id="COG0388">
    <property type="taxonomic scope" value="Bacteria"/>
</dbReference>
<dbReference type="Pfam" id="PF00795">
    <property type="entry name" value="CN_hydrolase"/>
    <property type="match status" value="1"/>
</dbReference>
<dbReference type="EMBL" id="LIXZ01000001">
    <property type="protein sequence ID" value="KPL61337.1"/>
    <property type="molecule type" value="Genomic_DNA"/>
</dbReference>
<dbReference type="Gene3D" id="3.60.110.10">
    <property type="entry name" value="Carbon-nitrogen hydrolase"/>
    <property type="match status" value="1"/>
</dbReference>
<dbReference type="InterPro" id="IPR003010">
    <property type="entry name" value="C-N_Hydrolase"/>
</dbReference>
<reference evidence="3 4" key="1">
    <citation type="submission" date="2015-08" db="EMBL/GenBank/DDBJ databases">
        <title>Draft Genome Sequence of Bacillus vietnamensis UCD-SED5.</title>
        <authorList>
            <person name="Lee R.D."/>
            <person name="Jospin G."/>
            <person name="Lang J.M."/>
            <person name="Coil D.A."/>
            <person name="Eisen J.A."/>
        </authorList>
    </citation>
    <scope>NUCLEOTIDE SEQUENCE [LARGE SCALE GENOMIC DNA]</scope>
    <source>
        <strain evidence="3 4">UCD-SED5</strain>
    </source>
</reference>
<name>A0A0P6W8M9_9BACI</name>
<dbReference type="Proteomes" id="UP000050398">
    <property type="component" value="Unassembled WGS sequence"/>
</dbReference>
<evidence type="ECO:0000256" key="1">
    <source>
        <dbReference type="ARBA" id="ARBA00010613"/>
    </source>
</evidence>
<dbReference type="PATRIC" id="fig|218284.4.peg.318"/>
<dbReference type="OrthoDB" id="9811121at2"/>
<dbReference type="PANTHER" id="PTHR23088">
    <property type="entry name" value="NITRILASE-RELATED"/>
    <property type="match status" value="1"/>
</dbReference>
<sequence>MIQKVGLAQMDIVFGKPEDNKVKVEKWVKKAKEEGCGTVVLPELWTTGYDLTRIEEIADEEAEDSSSFLTSLSKKYSIHIVGGSVANKSKDGVRNTLLVADANGGLVKRYSKLHLFKLMNEHHYLLPGHEDGAFSLDGTMMAGLICYDIRFPEWFRKHVMMGAKIVFVVAEWPAARIDHWQTLLTSRAIENQCFVIACNRVGSDPANEFGGSSLIIDPWGKILAKGTQSEQLVSAEINLQEVEKVRKQIPVFQDRRPEFY</sequence>
<organism evidence="3 4">
    <name type="scientific">Rossellomorea vietnamensis</name>
    <dbReference type="NCBI Taxonomy" id="218284"/>
    <lineage>
        <taxon>Bacteria</taxon>
        <taxon>Bacillati</taxon>
        <taxon>Bacillota</taxon>
        <taxon>Bacilli</taxon>
        <taxon>Bacillales</taxon>
        <taxon>Bacillaceae</taxon>
        <taxon>Rossellomorea</taxon>
    </lineage>
</organism>